<dbReference type="EMBL" id="NPHW01007589">
    <property type="protein sequence ID" value="OXV05133.1"/>
    <property type="molecule type" value="Genomic_DNA"/>
</dbReference>
<name>A0A232LLV3_9EURO</name>
<dbReference type="PANTHER" id="PTHR33481">
    <property type="entry name" value="REVERSE TRANSCRIPTASE"/>
    <property type="match status" value="1"/>
</dbReference>
<accession>A0A232LLV3</accession>
<gene>
    <name evidence="4" type="ORF">Egran_07099</name>
</gene>
<protein>
    <recommendedName>
        <fullName evidence="6">Reverse transcriptase domain-containing protein</fullName>
    </recommendedName>
</protein>
<evidence type="ECO:0000259" key="2">
    <source>
        <dbReference type="PROSITE" id="PS50878"/>
    </source>
</evidence>
<dbReference type="InterPro" id="IPR036397">
    <property type="entry name" value="RNaseH_sf"/>
</dbReference>
<proteinExistence type="predicted"/>
<dbReference type="PANTHER" id="PTHR33481:SF1">
    <property type="entry name" value="ENDONUCLEASE_EXONUCLEASE_PHOSPHATASE DOMAIN-CONTAINING PROTEIN-RELATED"/>
    <property type="match status" value="1"/>
</dbReference>
<dbReference type="CDD" id="cd09276">
    <property type="entry name" value="Rnase_HI_RT_non_LTR"/>
    <property type="match status" value="1"/>
</dbReference>
<evidence type="ECO:0008006" key="6">
    <source>
        <dbReference type="Google" id="ProtNLM"/>
    </source>
</evidence>
<dbReference type="CDD" id="cd01650">
    <property type="entry name" value="RT_nLTR_like"/>
    <property type="match status" value="1"/>
</dbReference>
<comment type="caution">
    <text evidence="4">The sequence shown here is derived from an EMBL/GenBank/DDBJ whole genome shotgun (WGS) entry which is preliminary data.</text>
</comment>
<dbReference type="OrthoDB" id="4500858at2759"/>
<dbReference type="Gene3D" id="3.60.10.10">
    <property type="entry name" value="Endonuclease/exonuclease/phosphatase"/>
    <property type="match status" value="1"/>
</dbReference>
<feature type="compositionally biased region" description="Polar residues" evidence="1">
    <location>
        <begin position="228"/>
        <end position="240"/>
    </location>
</feature>
<feature type="domain" description="RNase H type-1" evidence="3">
    <location>
        <begin position="1421"/>
        <end position="1559"/>
    </location>
</feature>
<dbReference type="InterPro" id="IPR000477">
    <property type="entry name" value="RT_dom"/>
</dbReference>
<dbReference type="SUPFAM" id="SSF56672">
    <property type="entry name" value="DNA/RNA polymerases"/>
    <property type="match status" value="1"/>
</dbReference>
<dbReference type="InterPro" id="IPR043502">
    <property type="entry name" value="DNA/RNA_pol_sf"/>
</dbReference>
<dbReference type="GO" id="GO:0003676">
    <property type="term" value="F:nucleic acid binding"/>
    <property type="evidence" value="ECO:0007669"/>
    <property type="project" value="InterPro"/>
</dbReference>
<dbReference type="InterPro" id="IPR012337">
    <property type="entry name" value="RNaseH-like_sf"/>
</dbReference>
<dbReference type="InterPro" id="IPR002156">
    <property type="entry name" value="RNaseH_domain"/>
</dbReference>
<feature type="region of interest" description="Disordered" evidence="1">
    <location>
        <begin position="216"/>
        <end position="242"/>
    </location>
</feature>
<organism evidence="4 5">
    <name type="scientific">Elaphomyces granulatus</name>
    <dbReference type="NCBI Taxonomy" id="519963"/>
    <lineage>
        <taxon>Eukaryota</taxon>
        <taxon>Fungi</taxon>
        <taxon>Dikarya</taxon>
        <taxon>Ascomycota</taxon>
        <taxon>Pezizomycotina</taxon>
        <taxon>Eurotiomycetes</taxon>
        <taxon>Eurotiomycetidae</taxon>
        <taxon>Eurotiales</taxon>
        <taxon>Elaphomycetaceae</taxon>
        <taxon>Elaphomyces</taxon>
    </lineage>
</organism>
<dbReference type="PROSITE" id="PS50878">
    <property type="entry name" value="RT_POL"/>
    <property type="match status" value="1"/>
</dbReference>
<evidence type="ECO:0000259" key="3">
    <source>
        <dbReference type="PROSITE" id="PS50879"/>
    </source>
</evidence>
<dbReference type="SUPFAM" id="SSF53098">
    <property type="entry name" value="Ribonuclease H-like"/>
    <property type="match status" value="1"/>
</dbReference>
<evidence type="ECO:0000313" key="4">
    <source>
        <dbReference type="EMBL" id="OXV05133.1"/>
    </source>
</evidence>
<feature type="region of interest" description="Disordered" evidence="1">
    <location>
        <begin position="154"/>
        <end position="202"/>
    </location>
</feature>
<dbReference type="Pfam" id="PF00078">
    <property type="entry name" value="RVT_1"/>
    <property type="match status" value="1"/>
</dbReference>
<evidence type="ECO:0000256" key="1">
    <source>
        <dbReference type="SAM" id="MobiDB-lite"/>
    </source>
</evidence>
<dbReference type="SUPFAM" id="SSF56219">
    <property type="entry name" value="DNase I-like"/>
    <property type="match status" value="1"/>
</dbReference>
<dbReference type="Gene3D" id="3.30.420.10">
    <property type="entry name" value="Ribonuclease H-like superfamily/Ribonuclease H"/>
    <property type="match status" value="1"/>
</dbReference>
<dbReference type="Pfam" id="PF14529">
    <property type="entry name" value="Exo_endo_phos_2"/>
    <property type="match status" value="1"/>
</dbReference>
<evidence type="ECO:0000313" key="5">
    <source>
        <dbReference type="Proteomes" id="UP000243515"/>
    </source>
</evidence>
<dbReference type="Pfam" id="PF00075">
    <property type="entry name" value="RNase_H"/>
    <property type="match status" value="1"/>
</dbReference>
<feature type="compositionally biased region" description="Pro residues" evidence="1">
    <location>
        <begin position="10"/>
        <end position="20"/>
    </location>
</feature>
<dbReference type="InterPro" id="IPR005135">
    <property type="entry name" value="Endo/exonuclease/phosphatase"/>
</dbReference>
<dbReference type="InterPro" id="IPR036691">
    <property type="entry name" value="Endo/exonu/phosph_ase_sf"/>
</dbReference>
<dbReference type="GO" id="GO:0004523">
    <property type="term" value="F:RNA-DNA hybrid ribonuclease activity"/>
    <property type="evidence" value="ECO:0007669"/>
    <property type="project" value="InterPro"/>
</dbReference>
<reference evidence="4 5" key="1">
    <citation type="journal article" date="2015" name="Environ. Microbiol.">
        <title>Metagenome sequence of Elaphomyces granulatus from sporocarp tissue reveals Ascomycota ectomycorrhizal fingerprints of genome expansion and a Proteobacteria-rich microbiome.</title>
        <authorList>
            <person name="Quandt C.A."/>
            <person name="Kohler A."/>
            <person name="Hesse C.N."/>
            <person name="Sharpton T.J."/>
            <person name="Martin F."/>
            <person name="Spatafora J.W."/>
        </authorList>
    </citation>
    <scope>NUCLEOTIDE SEQUENCE [LARGE SCALE GENOMIC DNA]</scope>
    <source>
        <strain evidence="4 5">OSC145934</strain>
    </source>
</reference>
<sequence length="1709" mass="190052">MAPTARVGAPPAPNADPAGPPAASQQQQDTLMRDDEDEEDEIQLISTPNRPQTPPNSASIAIPPLKLLRKRPIFEINTSPQKSASPASKEDIDLLVRGLEKTQRFLIEAKATNLPYSFLEPLIQGIRAALEEIENPQATRPLSLQASTWANIATQAGPKGPEGPPAYKGLKGPKGPPASKGLKGPKDPIGSKGTIGPKNLIGPFKASDWTTVLPRKGAESSKGLGPKSPTSPKATQTKEGSQVILKLKKEGSTDRPKVDSLSLRNQLNSALSTIAISTIELSARGNLVITTRAPYTAKQLLASQGEWQQVFAAYPIESAETPTSWTKLVAHGVPILADTDILGLFQQEAEAFNPIEVKGAPRWLRKPRSGQQAGSIVFAVPTEDQGSYSLRKGLSIAGVNTMSSLIASTSFIKLIQHNANKQDIAHQTVFQQAYETHTDILLIQEPACPKAPSGSFIGLQHPAYYLITPQPAPSPSDIAVRPRVLAYIRKASQLEFTPRYDLFSDPDIQAIEVIGPETFLIVNLYNEKERNLDPSPIASGTPQQRPYTVDRLLLPSRFRLPTLLVGDFNLHHARWNSAADPSREPKARGLVNWLDSQQARLLVDPEEINEKGGTFYRAGLKTTSVIDLAFYTPFRKLDWASWHYLEPSGSDHEVIAFEARLSQPPTNSLLFNSRPPLFNYKKADWEKFSRLLARKEAIIARQIESLSDKKDFEGIASSLSKEILEAAEASIPRQRPSERSKPWWTPQLASLRKSLNRALRSYKRYLTSELEEDWKTVRNSYFISIRQAKQTYWENFLQDAIKEDIFKAYSYTKPRQSTTIPSIRYTRDNQEEIAKTFNEKCNAFLSTLFPTPSLPNRPIEPQNLAVPPGQLGSKALRTYKWDWPELEGAEVGRAIFSSSNKKAPGPDSIGFLLLQKTYRVIPAILNKAYKTLFTEGYHPSSWKEGIGIILPKAKKKDYSSPKSYRVIALLNCLGKVLEKLYATRLSFLANTSSLLHSSQLGGRKQRSAIDTALLLVHHIEQQRLSRKVASSAITTTLFLDIKGAFDHVSRDKLLGVLERLSLPRALISWVGSFLSNRKIQLAFEGQIQQLGDIAIGIPQGSPISPILFLLYVRDIIADKAYQLSYIDDFSLSISSTSAYKNCRALEGVVASLIEEAESQGVQFDPGKTELIHFSTQRKPIDEGVSIAGQAITPKPIVRWLGIWFDSKLTFRAHIEKRINQATAAFEGLQRLSSTQKGLSFRALRQLYIACITTIADYGVPIWYRGPRQKALVQLYQRLQNQALPRILGAFRGSPTRALELEAAIPPPEVRFEKACLGYALRTILFQNSHPIRQAYNLALRDELAGSESDLATISYVKPTTQLLSLLYRLKVVIGPNWNIERQRATWQAPWAREPILKTTISSSSKEQAKKEHLGLLESLEFDNCALFYTDGSQGTYKGLRTNSCSFCELSLSNRPISTKSWNLGPSIEVADAELIAISKVLLALLARPQGPRPLEVYIFVDSQAAIAKVSGYSDIAYRVRATLAQLATYKVTVTISWCPSHVGIFGNELADQLAKKGLEASLAGSPYVSLSYLRRKVRETSLASWRDLWDSEEARETIGLRARGLGKHYRKVVKDAPRFSFKPNLASGERPIQSAFIQLKLGIGYLMTYQKIIKKRPTNRCLCGQPQTASHLLLYCSRYRPERERMEKALAIGQPLNLQSLYGSKDLYG</sequence>
<feature type="compositionally biased region" description="Polar residues" evidence="1">
    <location>
        <begin position="44"/>
        <end position="59"/>
    </location>
</feature>
<dbReference type="Proteomes" id="UP000243515">
    <property type="component" value="Unassembled WGS sequence"/>
</dbReference>
<feature type="domain" description="Reverse transcriptase" evidence="2">
    <location>
        <begin position="931"/>
        <end position="1204"/>
    </location>
</feature>
<feature type="region of interest" description="Disordered" evidence="1">
    <location>
        <begin position="1"/>
        <end position="64"/>
    </location>
</feature>
<dbReference type="PROSITE" id="PS50879">
    <property type="entry name" value="RNASE_H_1"/>
    <property type="match status" value="1"/>
</dbReference>
<keyword evidence="5" id="KW-1185">Reference proteome</keyword>